<dbReference type="VEuPathDB" id="FungiDB:PYU1_G007095"/>
<organism evidence="1 2">
    <name type="scientific">Globisporangium ultimum (strain ATCC 200006 / CBS 805.95 / DAOM BR144)</name>
    <name type="common">Pythium ultimum</name>
    <dbReference type="NCBI Taxonomy" id="431595"/>
    <lineage>
        <taxon>Eukaryota</taxon>
        <taxon>Sar</taxon>
        <taxon>Stramenopiles</taxon>
        <taxon>Oomycota</taxon>
        <taxon>Peronosporomycetes</taxon>
        <taxon>Pythiales</taxon>
        <taxon>Pythiaceae</taxon>
        <taxon>Globisporangium</taxon>
    </lineage>
</organism>
<reference evidence="1" key="3">
    <citation type="submission" date="2015-02" db="UniProtKB">
        <authorList>
            <consortium name="EnsemblProtists"/>
        </authorList>
    </citation>
    <scope>IDENTIFICATION</scope>
    <source>
        <strain evidence="1">DAOM BR144</strain>
    </source>
</reference>
<dbReference type="Proteomes" id="UP000019132">
    <property type="component" value="Unassembled WGS sequence"/>
</dbReference>
<accession>K3WQ68</accession>
<name>K3WQ68_GLOUD</name>
<proteinExistence type="predicted"/>
<sequence length="162" mass="18274">MLFRSTSYTTEKIMRNSTDKEIDVPSVPLFAAPSMCLYAGKKCANARSFTRNGELHAFCYYHRVLVKRRRSSRQWPQKSTDAALRTGVNAPRANQFNAPPSPNSFVRFMMPGDCEANEIDVHQPTKRTRESSCAGQRADLLTPTTEHGSTSSWLLFPTQIQV</sequence>
<dbReference type="HOGENOM" id="CLU_1638789_0_0_1"/>
<dbReference type="InParanoid" id="K3WQ68"/>
<dbReference type="AlphaFoldDB" id="K3WQ68"/>
<dbReference type="EMBL" id="GL376560">
    <property type="status" value="NOT_ANNOTATED_CDS"/>
    <property type="molecule type" value="Genomic_DNA"/>
</dbReference>
<reference evidence="2" key="2">
    <citation type="submission" date="2010-04" db="EMBL/GenBank/DDBJ databases">
        <authorList>
            <person name="Buell R."/>
            <person name="Hamilton J."/>
            <person name="Hostetler J."/>
        </authorList>
    </citation>
    <scope>NUCLEOTIDE SEQUENCE [LARGE SCALE GENOMIC DNA]</scope>
    <source>
        <strain evidence="2">DAOM:BR144</strain>
    </source>
</reference>
<evidence type="ECO:0000313" key="2">
    <source>
        <dbReference type="Proteomes" id="UP000019132"/>
    </source>
</evidence>
<evidence type="ECO:0000313" key="1">
    <source>
        <dbReference type="EnsemblProtists" id="PYU1_T007110"/>
    </source>
</evidence>
<protein>
    <submittedName>
        <fullName evidence="1">Uncharacterized protein</fullName>
    </submittedName>
</protein>
<reference evidence="2" key="1">
    <citation type="journal article" date="2010" name="Genome Biol.">
        <title>Genome sequence of the necrotrophic plant pathogen Pythium ultimum reveals original pathogenicity mechanisms and effector repertoire.</title>
        <authorList>
            <person name="Levesque C.A."/>
            <person name="Brouwer H."/>
            <person name="Cano L."/>
            <person name="Hamilton J.P."/>
            <person name="Holt C."/>
            <person name="Huitema E."/>
            <person name="Raffaele S."/>
            <person name="Robideau G.P."/>
            <person name="Thines M."/>
            <person name="Win J."/>
            <person name="Zerillo M.M."/>
            <person name="Beakes G.W."/>
            <person name="Boore J.L."/>
            <person name="Busam D."/>
            <person name="Dumas B."/>
            <person name="Ferriera S."/>
            <person name="Fuerstenberg S.I."/>
            <person name="Gachon C.M."/>
            <person name="Gaulin E."/>
            <person name="Govers F."/>
            <person name="Grenville-Briggs L."/>
            <person name="Horner N."/>
            <person name="Hostetler J."/>
            <person name="Jiang R.H."/>
            <person name="Johnson J."/>
            <person name="Krajaejun T."/>
            <person name="Lin H."/>
            <person name="Meijer H.J."/>
            <person name="Moore B."/>
            <person name="Morris P."/>
            <person name="Phuntmart V."/>
            <person name="Puiu D."/>
            <person name="Shetty J."/>
            <person name="Stajich J.E."/>
            <person name="Tripathy S."/>
            <person name="Wawra S."/>
            <person name="van West P."/>
            <person name="Whitty B.R."/>
            <person name="Coutinho P.M."/>
            <person name="Henrissat B."/>
            <person name="Martin F."/>
            <person name="Thomas P.D."/>
            <person name="Tyler B.M."/>
            <person name="De Vries R.P."/>
            <person name="Kamoun S."/>
            <person name="Yandell M."/>
            <person name="Tisserat N."/>
            <person name="Buell C.R."/>
        </authorList>
    </citation>
    <scope>NUCLEOTIDE SEQUENCE</scope>
    <source>
        <strain evidence="2">DAOM:BR144</strain>
    </source>
</reference>
<keyword evidence="2" id="KW-1185">Reference proteome</keyword>
<dbReference type="EnsemblProtists" id="PYU1_T007110">
    <property type="protein sequence ID" value="PYU1_T007110"/>
    <property type="gene ID" value="PYU1_G007095"/>
</dbReference>